<dbReference type="Proteomes" id="UP001521785">
    <property type="component" value="Unassembled WGS sequence"/>
</dbReference>
<proteinExistence type="predicted"/>
<protein>
    <submittedName>
        <fullName evidence="1">Uncharacterized protein</fullName>
    </submittedName>
</protein>
<name>A0ABR3R995_9PLEO</name>
<dbReference type="PANTHER" id="PTHR38111:SF11">
    <property type="entry name" value="TRANSCRIPTION FACTOR DOMAIN-CONTAINING PROTEIN-RELATED"/>
    <property type="match status" value="1"/>
</dbReference>
<dbReference type="InterPro" id="IPR053178">
    <property type="entry name" value="Osmoadaptation_assoc"/>
</dbReference>
<reference evidence="1 2" key="1">
    <citation type="submission" date="2024-02" db="EMBL/GenBank/DDBJ databases">
        <title>De novo assembly and annotation of 12 fungi associated with fruit tree decline syndrome in Ontario, Canada.</title>
        <authorList>
            <person name="Sulman M."/>
            <person name="Ellouze W."/>
            <person name="Ilyukhin E."/>
        </authorList>
    </citation>
    <scope>NUCLEOTIDE SEQUENCE [LARGE SCALE GENOMIC DNA]</scope>
    <source>
        <strain evidence="1 2">M42-189</strain>
    </source>
</reference>
<keyword evidence="2" id="KW-1185">Reference proteome</keyword>
<gene>
    <name evidence="1" type="ORF">SLS60_006923</name>
</gene>
<dbReference type="EMBL" id="JAKJXO020000009">
    <property type="protein sequence ID" value="KAL1600537.1"/>
    <property type="molecule type" value="Genomic_DNA"/>
</dbReference>
<dbReference type="PANTHER" id="PTHR38111">
    <property type="entry name" value="ZN(2)-C6 FUNGAL-TYPE DOMAIN-CONTAINING PROTEIN-RELATED"/>
    <property type="match status" value="1"/>
</dbReference>
<accession>A0ABR3R995</accession>
<organism evidence="1 2">
    <name type="scientific">Paraconiothyrium brasiliense</name>
    <dbReference type="NCBI Taxonomy" id="300254"/>
    <lineage>
        <taxon>Eukaryota</taxon>
        <taxon>Fungi</taxon>
        <taxon>Dikarya</taxon>
        <taxon>Ascomycota</taxon>
        <taxon>Pezizomycotina</taxon>
        <taxon>Dothideomycetes</taxon>
        <taxon>Pleosporomycetidae</taxon>
        <taxon>Pleosporales</taxon>
        <taxon>Massarineae</taxon>
        <taxon>Didymosphaeriaceae</taxon>
        <taxon>Paraconiothyrium</taxon>
    </lineage>
</organism>
<sequence length="306" mass="34619">MSSAANNWKGHIEGLLNLVSLHPPEAFSHTGAHEIFIETRFDGVTSALSNRKAIFLSQPEWMTGPWRNRQKDAIDFAVDVLVKLPDVLEEWDLLSTRGITDETLQRAKVLKEHCSSLETELQVWYSNFVTSFEKAYPHNAEFIRKGLNDLTQQANIPDILASLDLHHLHAMTIYWTSCTILHATIDLVKYSFPAVANNSTREPSATGGTVLKYLICLARSANYFLKSELGLLGTMSMRYTGTCLVRTLHAHQIRYPEADAEDLKQLRDAMGFLRSLAGYDAWKTWKCGMDDLNYNKNGTYPSHLCH</sequence>
<comment type="caution">
    <text evidence="1">The sequence shown here is derived from an EMBL/GenBank/DDBJ whole genome shotgun (WGS) entry which is preliminary data.</text>
</comment>
<evidence type="ECO:0000313" key="2">
    <source>
        <dbReference type="Proteomes" id="UP001521785"/>
    </source>
</evidence>
<evidence type="ECO:0000313" key="1">
    <source>
        <dbReference type="EMBL" id="KAL1600537.1"/>
    </source>
</evidence>